<dbReference type="Proteomes" id="UP000327468">
    <property type="component" value="Chromosome 7"/>
</dbReference>
<proteinExistence type="predicted"/>
<name>A0A5N5NXD2_PANHP</name>
<reference evidence="1 2" key="1">
    <citation type="submission" date="2019-06" db="EMBL/GenBank/DDBJ databases">
        <title>A chromosome-scale genome assembly of the striped catfish, Pangasianodon hypophthalmus.</title>
        <authorList>
            <person name="Wen M."/>
            <person name="Zahm M."/>
            <person name="Roques C."/>
            <person name="Cabau C."/>
            <person name="Klopp C."/>
            <person name="Donnadieu C."/>
            <person name="Jouanno E."/>
            <person name="Avarre J.-C."/>
            <person name="Campet M."/>
            <person name="Ha T.T.T."/>
            <person name="Dugue R."/>
            <person name="Lampietro C."/>
            <person name="Louis A."/>
            <person name="Herpin A."/>
            <person name="Echchiki A."/>
            <person name="Berthelot C."/>
            <person name="Parey E."/>
            <person name="Roest-Crollius H."/>
            <person name="Braasch I."/>
            <person name="Postlethwait J."/>
            <person name="Bobe J."/>
            <person name="Montfort J."/>
            <person name="Bouchez O."/>
            <person name="Begum T."/>
            <person name="Schartl M."/>
            <person name="Guiguen Y."/>
        </authorList>
    </citation>
    <scope>NUCLEOTIDE SEQUENCE [LARGE SCALE GENOMIC DNA]</scope>
    <source>
        <strain evidence="1 2">Indonesia</strain>
        <tissue evidence="1">Blood</tissue>
    </source>
</reference>
<accession>A0A5N5NXD2</accession>
<gene>
    <name evidence="1" type="ORF">PHYPO_G00222880</name>
</gene>
<evidence type="ECO:0000313" key="2">
    <source>
        <dbReference type="Proteomes" id="UP000327468"/>
    </source>
</evidence>
<keyword evidence="2" id="KW-1185">Reference proteome</keyword>
<organism evidence="1 2">
    <name type="scientific">Pangasianodon hypophthalmus</name>
    <name type="common">Striped catfish</name>
    <name type="synonym">Helicophagus hypophthalmus</name>
    <dbReference type="NCBI Taxonomy" id="310915"/>
    <lineage>
        <taxon>Eukaryota</taxon>
        <taxon>Metazoa</taxon>
        <taxon>Chordata</taxon>
        <taxon>Craniata</taxon>
        <taxon>Vertebrata</taxon>
        <taxon>Euteleostomi</taxon>
        <taxon>Actinopterygii</taxon>
        <taxon>Neopterygii</taxon>
        <taxon>Teleostei</taxon>
        <taxon>Ostariophysi</taxon>
        <taxon>Siluriformes</taxon>
        <taxon>Pangasiidae</taxon>
        <taxon>Pangasianodon</taxon>
    </lineage>
</organism>
<dbReference type="AlphaFoldDB" id="A0A5N5NXD2"/>
<evidence type="ECO:0000313" key="1">
    <source>
        <dbReference type="EMBL" id="KAB5571251.1"/>
    </source>
</evidence>
<sequence length="79" mass="9077">MGVGDPNIFEPPRVSFARGSEVRQTAHPQSVWKHLVFQAASDEDVFCWCIRDSEIMRKLHKLRTSGIFDSIVCKQQQCK</sequence>
<dbReference type="EMBL" id="VFJC01000008">
    <property type="protein sequence ID" value="KAB5571251.1"/>
    <property type="molecule type" value="Genomic_DNA"/>
</dbReference>
<comment type="caution">
    <text evidence="1">The sequence shown here is derived from an EMBL/GenBank/DDBJ whole genome shotgun (WGS) entry which is preliminary data.</text>
</comment>
<protein>
    <submittedName>
        <fullName evidence="1">Uncharacterized protein</fullName>
    </submittedName>
</protein>